<evidence type="ECO:0000313" key="2">
    <source>
        <dbReference type="Proteomes" id="UP001642483"/>
    </source>
</evidence>
<organism evidence="1 2">
    <name type="scientific">Clavelina lepadiformis</name>
    <name type="common">Light-bulb sea squirt</name>
    <name type="synonym">Ascidia lepadiformis</name>
    <dbReference type="NCBI Taxonomy" id="159417"/>
    <lineage>
        <taxon>Eukaryota</taxon>
        <taxon>Metazoa</taxon>
        <taxon>Chordata</taxon>
        <taxon>Tunicata</taxon>
        <taxon>Ascidiacea</taxon>
        <taxon>Aplousobranchia</taxon>
        <taxon>Clavelinidae</taxon>
        <taxon>Clavelina</taxon>
    </lineage>
</organism>
<reference evidence="1 2" key="1">
    <citation type="submission" date="2024-02" db="EMBL/GenBank/DDBJ databases">
        <authorList>
            <person name="Daric V."/>
            <person name="Darras S."/>
        </authorList>
    </citation>
    <scope>NUCLEOTIDE SEQUENCE [LARGE SCALE GENOMIC DNA]</scope>
</reference>
<name>A0ABP0EWX2_CLALP</name>
<keyword evidence="2" id="KW-1185">Reference proteome</keyword>
<accession>A0ABP0EWX2</accession>
<proteinExistence type="predicted"/>
<gene>
    <name evidence="1" type="ORF">CVLEPA_LOCUS980</name>
</gene>
<sequence length="86" mass="9828">MREDVSDGYSRINNKNLKQMAKLKYFGINSIFLPRASVTAESIKNLQSTRAGSSGLQRATPTAIKRQWRLNNLDDKNMKLNSLQER</sequence>
<evidence type="ECO:0000313" key="1">
    <source>
        <dbReference type="EMBL" id="CAK8671963.1"/>
    </source>
</evidence>
<dbReference type="Proteomes" id="UP001642483">
    <property type="component" value="Unassembled WGS sequence"/>
</dbReference>
<dbReference type="EMBL" id="CAWYQH010000001">
    <property type="protein sequence ID" value="CAK8671963.1"/>
    <property type="molecule type" value="Genomic_DNA"/>
</dbReference>
<comment type="caution">
    <text evidence="1">The sequence shown here is derived from an EMBL/GenBank/DDBJ whole genome shotgun (WGS) entry which is preliminary data.</text>
</comment>
<protein>
    <submittedName>
        <fullName evidence="1">Uncharacterized protein</fullName>
    </submittedName>
</protein>